<dbReference type="CDD" id="cd03219">
    <property type="entry name" value="ABC_Mj1267_LivG_branched"/>
    <property type="match status" value="1"/>
</dbReference>
<dbReference type="Pfam" id="PF12399">
    <property type="entry name" value="BCA_ABC_TP_C"/>
    <property type="match status" value="1"/>
</dbReference>
<protein>
    <submittedName>
        <fullName evidence="8">Leucine/isoleucine/valine transporter ATP-binding subunit</fullName>
    </submittedName>
</protein>
<evidence type="ECO:0000313" key="8">
    <source>
        <dbReference type="EMBL" id="KKW66976.1"/>
    </source>
</evidence>
<dbReference type="GO" id="GO:1903805">
    <property type="term" value="P:L-valine import across plasma membrane"/>
    <property type="evidence" value="ECO:0007669"/>
    <property type="project" value="TreeGrafter"/>
</dbReference>
<feature type="domain" description="ABC transporter" evidence="7">
    <location>
        <begin position="22"/>
        <end position="270"/>
    </location>
</feature>
<dbReference type="GO" id="GO:0005304">
    <property type="term" value="F:L-valine transmembrane transporter activity"/>
    <property type="evidence" value="ECO:0007669"/>
    <property type="project" value="TreeGrafter"/>
</dbReference>
<evidence type="ECO:0000313" key="9">
    <source>
        <dbReference type="Proteomes" id="UP000050580"/>
    </source>
</evidence>
<dbReference type="PATRIC" id="fig|1610491.3.peg.2761"/>
<evidence type="ECO:0000256" key="2">
    <source>
        <dbReference type="ARBA" id="ARBA00022448"/>
    </source>
</evidence>
<keyword evidence="3" id="KW-0472">Membrane</keyword>
<comment type="similarity">
    <text evidence="1">Belongs to the ABC transporter superfamily.</text>
</comment>
<keyword evidence="3" id="KW-1003">Cell membrane</keyword>
<dbReference type="GO" id="GO:1903806">
    <property type="term" value="P:L-isoleucine import across plasma membrane"/>
    <property type="evidence" value="ECO:0007669"/>
    <property type="project" value="TreeGrafter"/>
</dbReference>
<dbReference type="PROSITE" id="PS50893">
    <property type="entry name" value="ABC_TRANSPORTER_2"/>
    <property type="match status" value="1"/>
</dbReference>
<dbReference type="EMBL" id="LBNQ01000040">
    <property type="protein sequence ID" value="KKW66976.1"/>
    <property type="molecule type" value="Genomic_DNA"/>
</dbReference>
<dbReference type="PANTHER" id="PTHR45772:SF11">
    <property type="entry name" value="HIGH-AFFINITY BRANCHED-CHAIN AMINO ACID TRANSPORT ATP-BINDING PROTEIN LIVG"/>
    <property type="match status" value="1"/>
</dbReference>
<keyword evidence="9" id="KW-1185">Reference proteome</keyword>
<dbReference type="Pfam" id="PF00005">
    <property type="entry name" value="ABC_tran"/>
    <property type="match status" value="1"/>
</dbReference>
<dbReference type="OrthoDB" id="9805514at2"/>
<dbReference type="FunFam" id="3.40.50.300:FF:000421">
    <property type="entry name" value="Branched-chain amino acid ABC transporter ATP-binding protein"/>
    <property type="match status" value="1"/>
</dbReference>
<evidence type="ECO:0000259" key="7">
    <source>
        <dbReference type="PROSITE" id="PS50893"/>
    </source>
</evidence>
<dbReference type="GO" id="GO:0015188">
    <property type="term" value="F:L-isoleucine transmembrane transporter activity"/>
    <property type="evidence" value="ECO:0007669"/>
    <property type="project" value="TreeGrafter"/>
</dbReference>
<sequence length="271" mass="30223">MTQTLLHSAQSSADSAPRSTLLEVRDLTMRFGGLLAVDSVSFDVGPTEIFAIIGPNGAGKTTVFNCIGGFYKPTAGQVRMAGHDIAGLPSHKVARHGLVRTFQNVRLFKQLTVLENLLVAQHTQVESNMLKGLFKLPSYRRAEQQALERAVWWLDFMGIRQYANREAGNLAYGHQRRLEIARCMITKPRLLMLDEPAAGLNPQEKVELQQLIRKLRDDFQVAVLLIEHDMSLVMGVSERILVMEHGKPVVIGTPEVVKTDPRVIKAYLGEE</sequence>
<dbReference type="SMART" id="SM00382">
    <property type="entry name" value="AAA"/>
    <property type="match status" value="1"/>
</dbReference>
<keyword evidence="2" id="KW-0813">Transport</keyword>
<reference evidence="8 9" key="1">
    <citation type="submission" date="2015-05" db="EMBL/GenBank/DDBJ databases">
        <title>Draft genome sequence of Lampropedia sp. CT6, isolated from the microbial mat of a hot water spring, located at Manikaran, India.</title>
        <authorList>
            <person name="Tripathi C."/>
            <person name="Rani P."/>
            <person name="Mahato N.K."/>
            <person name="Lal R."/>
        </authorList>
    </citation>
    <scope>NUCLEOTIDE SEQUENCE [LARGE SCALE GENOMIC DNA]</scope>
    <source>
        <strain evidence="8 9">CT6</strain>
    </source>
</reference>
<dbReference type="InterPro" id="IPR032823">
    <property type="entry name" value="BCA_ABC_TP_C"/>
</dbReference>
<evidence type="ECO:0000256" key="1">
    <source>
        <dbReference type="ARBA" id="ARBA00005417"/>
    </source>
</evidence>
<comment type="caution">
    <text evidence="8">The sequence shown here is derived from an EMBL/GenBank/DDBJ whole genome shotgun (WGS) entry which is preliminary data.</text>
</comment>
<dbReference type="InterPro" id="IPR003439">
    <property type="entry name" value="ABC_transporter-like_ATP-bd"/>
</dbReference>
<organism evidence="8 9">
    <name type="scientific">Lampropedia cohaerens</name>
    <dbReference type="NCBI Taxonomy" id="1610491"/>
    <lineage>
        <taxon>Bacteria</taxon>
        <taxon>Pseudomonadati</taxon>
        <taxon>Pseudomonadota</taxon>
        <taxon>Betaproteobacteria</taxon>
        <taxon>Burkholderiales</taxon>
        <taxon>Comamonadaceae</taxon>
        <taxon>Lampropedia</taxon>
    </lineage>
</organism>
<dbReference type="GO" id="GO:0016887">
    <property type="term" value="F:ATP hydrolysis activity"/>
    <property type="evidence" value="ECO:0007669"/>
    <property type="project" value="InterPro"/>
</dbReference>
<dbReference type="Proteomes" id="UP000050580">
    <property type="component" value="Unassembled WGS sequence"/>
</dbReference>
<dbReference type="PANTHER" id="PTHR45772">
    <property type="entry name" value="CONSERVED COMPONENT OF ABC TRANSPORTER FOR NATURAL AMINO ACIDS-RELATED"/>
    <property type="match status" value="1"/>
</dbReference>
<dbReference type="Gene3D" id="3.40.50.300">
    <property type="entry name" value="P-loop containing nucleotide triphosphate hydrolases"/>
    <property type="match status" value="1"/>
</dbReference>
<evidence type="ECO:0000256" key="3">
    <source>
        <dbReference type="ARBA" id="ARBA00022475"/>
    </source>
</evidence>
<dbReference type="AlphaFoldDB" id="A0A0U1PWZ9"/>
<dbReference type="GO" id="GO:0015808">
    <property type="term" value="P:L-alanine transport"/>
    <property type="evidence" value="ECO:0007669"/>
    <property type="project" value="TreeGrafter"/>
</dbReference>
<dbReference type="RefSeq" id="WP_046742641.1">
    <property type="nucleotide sequence ID" value="NZ_LBNQ01000040.1"/>
</dbReference>
<dbReference type="InterPro" id="IPR003593">
    <property type="entry name" value="AAA+_ATPase"/>
</dbReference>
<dbReference type="NCBIfam" id="NF008449">
    <property type="entry name" value="PRK11300.1"/>
    <property type="match status" value="1"/>
</dbReference>
<name>A0A0U1PWZ9_9BURK</name>
<dbReference type="GO" id="GO:0005524">
    <property type="term" value="F:ATP binding"/>
    <property type="evidence" value="ECO:0007669"/>
    <property type="project" value="UniProtKB-KW"/>
</dbReference>
<dbReference type="InterPro" id="IPR051120">
    <property type="entry name" value="ABC_AA/LPS_Transport"/>
</dbReference>
<dbReference type="STRING" id="1610491.AAV94_12995"/>
<dbReference type="GO" id="GO:0042941">
    <property type="term" value="P:D-alanine transmembrane transport"/>
    <property type="evidence" value="ECO:0007669"/>
    <property type="project" value="TreeGrafter"/>
</dbReference>
<evidence type="ECO:0000256" key="6">
    <source>
        <dbReference type="ARBA" id="ARBA00022970"/>
    </source>
</evidence>
<dbReference type="InterPro" id="IPR027417">
    <property type="entry name" value="P-loop_NTPase"/>
</dbReference>
<keyword evidence="4" id="KW-0547">Nucleotide-binding</keyword>
<accession>A0A0U1PWZ9</accession>
<evidence type="ECO:0000256" key="4">
    <source>
        <dbReference type="ARBA" id="ARBA00022741"/>
    </source>
</evidence>
<proteinExistence type="inferred from homology"/>
<dbReference type="GO" id="GO:0005886">
    <property type="term" value="C:plasma membrane"/>
    <property type="evidence" value="ECO:0007669"/>
    <property type="project" value="TreeGrafter"/>
</dbReference>
<dbReference type="SUPFAM" id="SSF52540">
    <property type="entry name" value="P-loop containing nucleoside triphosphate hydrolases"/>
    <property type="match status" value="1"/>
</dbReference>
<keyword evidence="5 8" id="KW-0067">ATP-binding</keyword>
<dbReference type="GO" id="GO:0015192">
    <property type="term" value="F:L-phenylalanine transmembrane transporter activity"/>
    <property type="evidence" value="ECO:0007669"/>
    <property type="project" value="TreeGrafter"/>
</dbReference>
<keyword evidence="6" id="KW-0029">Amino-acid transport</keyword>
<evidence type="ECO:0000256" key="5">
    <source>
        <dbReference type="ARBA" id="ARBA00022840"/>
    </source>
</evidence>
<gene>
    <name evidence="8" type="primary">livG</name>
    <name evidence="8" type="ORF">AAV94_12995</name>
</gene>